<feature type="region of interest" description="Disordered" evidence="8">
    <location>
        <begin position="24"/>
        <end position="44"/>
    </location>
</feature>
<dbReference type="PROSITE" id="PS51760">
    <property type="entry name" value="GH10_2"/>
    <property type="match status" value="1"/>
</dbReference>
<dbReference type="GO" id="GO:0031176">
    <property type="term" value="F:endo-1,4-beta-xylanase activity"/>
    <property type="evidence" value="ECO:0007669"/>
    <property type="project" value="UniProtKB-EC"/>
</dbReference>
<evidence type="ECO:0000256" key="5">
    <source>
        <dbReference type="ARBA" id="ARBA00023326"/>
    </source>
</evidence>
<protein>
    <recommendedName>
        <fullName evidence="7">Beta-xylanase</fullName>
        <ecNumber evidence="7">3.2.1.8</ecNumber>
    </recommendedName>
</protein>
<dbReference type="SMART" id="SM00633">
    <property type="entry name" value="Glyco_10"/>
    <property type="match status" value="1"/>
</dbReference>
<dbReference type="PATRIC" id="fig|1341156.4.peg.3717"/>
<evidence type="ECO:0000259" key="9">
    <source>
        <dbReference type="PROSITE" id="PS51760"/>
    </source>
</evidence>
<dbReference type="PANTHER" id="PTHR31490:SF90">
    <property type="entry name" value="ENDO-1,4-BETA-XYLANASE A"/>
    <property type="match status" value="1"/>
</dbReference>
<keyword evidence="5 7" id="KW-0624">Polysaccharide degradation</keyword>
<keyword evidence="4 7" id="KW-0326">Glycosidase</keyword>
<name>A0A011WKL1_RUMAL</name>
<evidence type="ECO:0000256" key="2">
    <source>
        <dbReference type="ARBA" id="ARBA00022801"/>
    </source>
</evidence>
<dbReference type="PROSITE" id="PS00591">
    <property type="entry name" value="GH10_1"/>
    <property type="match status" value="1"/>
</dbReference>
<keyword evidence="10" id="KW-0858">Xylan degradation</keyword>
<gene>
    <name evidence="10" type="ORF">RASY3_13465</name>
</gene>
<dbReference type="PRINTS" id="PR00134">
    <property type="entry name" value="GLHYDRLASE10"/>
</dbReference>
<dbReference type="PANTHER" id="PTHR31490">
    <property type="entry name" value="GLYCOSYL HYDROLASE"/>
    <property type="match status" value="1"/>
</dbReference>
<feature type="active site" description="Nucleophile" evidence="6">
    <location>
        <position position="307"/>
    </location>
</feature>
<evidence type="ECO:0000313" key="10">
    <source>
        <dbReference type="EMBL" id="EXM37550.1"/>
    </source>
</evidence>
<dbReference type="InterPro" id="IPR044846">
    <property type="entry name" value="GH10"/>
</dbReference>
<dbReference type="EC" id="3.2.1.8" evidence="7"/>
<dbReference type="GO" id="GO:0045493">
    <property type="term" value="P:xylan catabolic process"/>
    <property type="evidence" value="ECO:0007669"/>
    <property type="project" value="UniProtKB-KW"/>
</dbReference>
<comment type="caution">
    <text evidence="10">The sequence shown here is derived from an EMBL/GenBank/DDBJ whole genome shotgun (WGS) entry which is preliminary data.</text>
</comment>
<dbReference type="InterPro" id="IPR031158">
    <property type="entry name" value="GH10_AS"/>
</dbReference>
<dbReference type="SUPFAM" id="SSF51445">
    <property type="entry name" value="(Trans)glycosidases"/>
    <property type="match status" value="1"/>
</dbReference>
<evidence type="ECO:0000256" key="1">
    <source>
        <dbReference type="ARBA" id="ARBA00007495"/>
    </source>
</evidence>
<dbReference type="Proteomes" id="UP000021369">
    <property type="component" value="Unassembled WGS sequence"/>
</dbReference>
<keyword evidence="11" id="KW-1185">Reference proteome</keyword>
<feature type="domain" description="GH10" evidence="9">
    <location>
        <begin position="48"/>
        <end position="382"/>
    </location>
</feature>
<feature type="compositionally biased region" description="Low complexity" evidence="8">
    <location>
        <begin position="24"/>
        <end position="41"/>
    </location>
</feature>
<dbReference type="RefSeq" id="WP_051506588.1">
    <property type="nucleotide sequence ID" value="NZ_JEOB01000004.1"/>
</dbReference>
<dbReference type="PROSITE" id="PS51257">
    <property type="entry name" value="PROKAR_LIPOPROTEIN"/>
    <property type="match status" value="1"/>
</dbReference>
<reference evidence="10 11" key="1">
    <citation type="submission" date="2013-06" db="EMBL/GenBank/DDBJ databases">
        <title>Rumen cellulosomics: divergent fiber-degrading strategies revealed by comparative genome-wide analysis of six Ruminococcal strains.</title>
        <authorList>
            <person name="Dassa B."/>
            <person name="Borovok I."/>
            <person name="Lamed R."/>
            <person name="Flint H."/>
            <person name="Yeoman C.J."/>
            <person name="White B."/>
            <person name="Bayer E.A."/>
        </authorList>
    </citation>
    <scope>NUCLEOTIDE SEQUENCE [LARGE SCALE GENOMIC DNA]</scope>
    <source>
        <strain evidence="10 11">SY3</strain>
    </source>
</reference>
<accession>A0A011WKL1</accession>
<evidence type="ECO:0000313" key="11">
    <source>
        <dbReference type="Proteomes" id="UP000021369"/>
    </source>
</evidence>
<comment type="similarity">
    <text evidence="1 7">Belongs to the glycosyl hydrolase 10 (cellulase F) family.</text>
</comment>
<proteinExistence type="inferred from homology"/>
<keyword evidence="3 7" id="KW-0119">Carbohydrate metabolism</keyword>
<dbReference type="Gene3D" id="3.20.20.80">
    <property type="entry name" value="Glycosidases"/>
    <property type="match status" value="1"/>
</dbReference>
<keyword evidence="2 7" id="KW-0378">Hydrolase</keyword>
<evidence type="ECO:0000256" key="3">
    <source>
        <dbReference type="ARBA" id="ARBA00023277"/>
    </source>
</evidence>
<dbReference type="InterPro" id="IPR017853">
    <property type="entry name" value="GH"/>
</dbReference>
<sequence length="393" mass="44920">MKKQLTVFICAAMLLCSCGKNTENNNKSQSKQQNSQAQSSSTAYESKTAELPSLKEIYAEVFYVGTAVSPYQLAEPDCISLIKEQFNSMTCENEMKPDSLLDKQTTLSDIEKYRECPAVHFDKCKDQLEFAKENGIKMRGHTLVWYSQTPEWLFYKDYDTSGELADRELMLKRMENYIKSVFEWADSEYPGLFYAWDVVNEAAADQGKAMRDCLWLQTIGDDYIEKAFEYARKYQPAGVKLYYNDYNAFQINKQLEIIDFLRPVAEAGNIDGVGMQSHIGTWCNTESYGEALRRYNTELGVEISITELDISKDNSEDWQKTQGDYAQKFMEKILQLKSEGVPITSFTVWGLKDTMSWKSNESPLFFDGKMNAKPSFYGLVAAKNPDAAVIKDN</sequence>
<dbReference type="OrthoDB" id="9809277at2"/>
<dbReference type="EMBL" id="JEOB01000004">
    <property type="protein sequence ID" value="EXM37550.1"/>
    <property type="molecule type" value="Genomic_DNA"/>
</dbReference>
<evidence type="ECO:0000256" key="8">
    <source>
        <dbReference type="SAM" id="MobiDB-lite"/>
    </source>
</evidence>
<dbReference type="Pfam" id="PF00331">
    <property type="entry name" value="Glyco_hydro_10"/>
    <property type="match status" value="1"/>
</dbReference>
<evidence type="ECO:0000256" key="7">
    <source>
        <dbReference type="RuleBase" id="RU361174"/>
    </source>
</evidence>
<evidence type="ECO:0000256" key="4">
    <source>
        <dbReference type="ARBA" id="ARBA00023295"/>
    </source>
</evidence>
<dbReference type="AlphaFoldDB" id="A0A011WKL1"/>
<comment type="catalytic activity">
    <reaction evidence="7">
        <text>Endohydrolysis of (1-&gt;4)-beta-D-xylosidic linkages in xylans.</text>
        <dbReference type="EC" id="3.2.1.8"/>
    </reaction>
</comment>
<evidence type="ECO:0000256" key="6">
    <source>
        <dbReference type="PROSITE-ProRule" id="PRU10061"/>
    </source>
</evidence>
<organism evidence="10 11">
    <name type="scientific">Ruminococcus albus SY3</name>
    <dbReference type="NCBI Taxonomy" id="1341156"/>
    <lineage>
        <taxon>Bacteria</taxon>
        <taxon>Bacillati</taxon>
        <taxon>Bacillota</taxon>
        <taxon>Clostridia</taxon>
        <taxon>Eubacteriales</taxon>
        <taxon>Oscillospiraceae</taxon>
        <taxon>Ruminococcus</taxon>
    </lineage>
</organism>
<dbReference type="InterPro" id="IPR001000">
    <property type="entry name" value="GH10_dom"/>
</dbReference>